<gene>
    <name evidence="8" type="ORF">CHIRRI_LOCUS15049</name>
</gene>
<dbReference type="GO" id="GO:0008270">
    <property type="term" value="F:zinc ion binding"/>
    <property type="evidence" value="ECO:0007669"/>
    <property type="project" value="UniProtKB-KW"/>
</dbReference>
<dbReference type="EMBL" id="OU895880">
    <property type="protein sequence ID" value="CAG9812244.1"/>
    <property type="molecule type" value="Genomic_DNA"/>
</dbReference>
<feature type="region of interest" description="Disordered" evidence="6">
    <location>
        <begin position="1"/>
        <end position="38"/>
    </location>
</feature>
<evidence type="ECO:0000259" key="7">
    <source>
        <dbReference type="SMART" id="SM00581"/>
    </source>
</evidence>
<feature type="compositionally biased region" description="Polar residues" evidence="6">
    <location>
        <begin position="366"/>
        <end position="381"/>
    </location>
</feature>
<evidence type="ECO:0000256" key="3">
    <source>
        <dbReference type="ARBA" id="ARBA00022771"/>
    </source>
</evidence>
<dbReference type="OrthoDB" id="8026949at2759"/>
<dbReference type="Pfam" id="PF04046">
    <property type="entry name" value="PSP"/>
    <property type="match status" value="1"/>
</dbReference>
<keyword evidence="3" id="KW-0863">Zinc-finger</keyword>
<evidence type="ECO:0000256" key="4">
    <source>
        <dbReference type="ARBA" id="ARBA00022833"/>
    </source>
</evidence>
<dbReference type="GO" id="GO:0071013">
    <property type="term" value="C:catalytic step 2 spliceosome"/>
    <property type="evidence" value="ECO:0007669"/>
    <property type="project" value="TreeGrafter"/>
</dbReference>
<reference evidence="8" key="2">
    <citation type="submission" date="2022-10" db="EMBL/GenBank/DDBJ databases">
        <authorList>
            <consortium name="ENA_rothamsted_submissions"/>
            <consortium name="culmorum"/>
            <person name="King R."/>
        </authorList>
    </citation>
    <scope>NUCLEOTIDE SEQUENCE</scope>
</reference>
<sequence length="518" mass="59172">MDEKYEGGVSLEDATNNSSKMDDESRKTPEKTNQIPQSFIELNDGIEKSSTIKSPAKSSNIEDETVQKVLIDINFGSKKTYFALNEDFIEIIKRYFKEKIDDLDISDDASNKRICVSEKLVKKSDSFLIDTTPRKSSAESTPRYTPFSKTILSNIKDNVEEKPVTINSSNKCFNCEGTHSLRECPEPKNMLKIRKARNEFNKRELRYHDNDGYADLIPGQLSDDLKNALGLMDNQLPLHIYKMRNYDYPVAWLEEAKVYYSGLQILTDKNIELSGDIRESFKYDIERIYDFPGYNVLPSLPYVDKHRLYNLPPMQAHHSKEEFISSLGDVCVVNGYKKRKLRDSIEKFDTSTNVEDVEMDVENDMPCNQSTLNESNSQNYSPEDGELSNHSDTSLNCEELDLARNKLLTELSEINETQSENDPNLLKVDLTEKNVDLTENNVEDLGGIKQGHVETTIFGCPVLPSFSPFENLPSNVNFQEGVCDVIAFENLTESTGKYEKMKGIIKKVRVFVKDHHKD</sequence>
<keyword evidence="4" id="KW-0862">Zinc</keyword>
<dbReference type="Proteomes" id="UP001153620">
    <property type="component" value="Chromosome 4"/>
</dbReference>
<proteinExistence type="predicted"/>
<keyword evidence="5" id="KW-0539">Nucleus</keyword>
<dbReference type="PANTHER" id="PTHR13316:SF0">
    <property type="entry name" value="ZINC FINGER CCHC DOMAIN-CONTAINING PROTEIN 8"/>
    <property type="match status" value="1"/>
</dbReference>
<comment type="subcellular location">
    <subcellularLocation>
        <location evidence="1">Nucleus</location>
    </subcellularLocation>
</comment>
<dbReference type="GO" id="GO:0003723">
    <property type="term" value="F:RNA binding"/>
    <property type="evidence" value="ECO:0007669"/>
    <property type="project" value="TreeGrafter"/>
</dbReference>
<protein>
    <recommendedName>
        <fullName evidence="7">PSP proline-rich domain-containing protein</fullName>
    </recommendedName>
</protein>
<feature type="domain" description="PSP proline-rich" evidence="7">
    <location>
        <begin position="213"/>
        <end position="265"/>
    </location>
</feature>
<dbReference type="AlphaFoldDB" id="A0A9N9S791"/>
<evidence type="ECO:0000313" key="9">
    <source>
        <dbReference type="Proteomes" id="UP001153620"/>
    </source>
</evidence>
<evidence type="ECO:0000256" key="6">
    <source>
        <dbReference type="SAM" id="MobiDB-lite"/>
    </source>
</evidence>
<dbReference type="InterPro" id="IPR006568">
    <property type="entry name" value="PSP_pro-rich"/>
</dbReference>
<reference evidence="8" key="1">
    <citation type="submission" date="2022-01" db="EMBL/GenBank/DDBJ databases">
        <authorList>
            <person name="King R."/>
        </authorList>
    </citation>
    <scope>NUCLEOTIDE SEQUENCE</scope>
</reference>
<accession>A0A9N9S791</accession>
<name>A0A9N9S791_9DIPT</name>
<dbReference type="InterPro" id="IPR052115">
    <property type="entry name" value="NEXT_complex_subunit_ZCCHC8"/>
</dbReference>
<keyword evidence="9" id="KW-1185">Reference proteome</keyword>
<evidence type="ECO:0000256" key="2">
    <source>
        <dbReference type="ARBA" id="ARBA00022723"/>
    </source>
</evidence>
<keyword evidence="2" id="KW-0479">Metal-binding</keyword>
<evidence type="ECO:0000313" key="8">
    <source>
        <dbReference type="EMBL" id="CAG9812244.1"/>
    </source>
</evidence>
<feature type="compositionally biased region" description="Basic and acidic residues" evidence="6">
    <location>
        <begin position="20"/>
        <end position="30"/>
    </location>
</feature>
<organism evidence="8 9">
    <name type="scientific">Chironomus riparius</name>
    <dbReference type="NCBI Taxonomy" id="315576"/>
    <lineage>
        <taxon>Eukaryota</taxon>
        <taxon>Metazoa</taxon>
        <taxon>Ecdysozoa</taxon>
        <taxon>Arthropoda</taxon>
        <taxon>Hexapoda</taxon>
        <taxon>Insecta</taxon>
        <taxon>Pterygota</taxon>
        <taxon>Neoptera</taxon>
        <taxon>Endopterygota</taxon>
        <taxon>Diptera</taxon>
        <taxon>Nematocera</taxon>
        <taxon>Chironomoidea</taxon>
        <taxon>Chironomidae</taxon>
        <taxon>Chironominae</taxon>
        <taxon>Chironomus</taxon>
    </lineage>
</organism>
<dbReference type="SMART" id="SM00581">
    <property type="entry name" value="PSP"/>
    <property type="match status" value="1"/>
</dbReference>
<feature type="region of interest" description="Disordered" evidence="6">
    <location>
        <begin position="364"/>
        <end position="392"/>
    </location>
</feature>
<dbReference type="PANTHER" id="PTHR13316">
    <property type="entry name" value="ZINC FINGER, CCHC DOMAIN CONTAINING 8"/>
    <property type="match status" value="1"/>
</dbReference>
<evidence type="ECO:0000256" key="5">
    <source>
        <dbReference type="ARBA" id="ARBA00023242"/>
    </source>
</evidence>
<evidence type="ECO:0000256" key="1">
    <source>
        <dbReference type="ARBA" id="ARBA00004123"/>
    </source>
</evidence>